<dbReference type="InterPro" id="IPR029044">
    <property type="entry name" value="Nucleotide-diphossugar_trans"/>
</dbReference>
<sequence length="247" mass="28470">MIEPLVTIAVPSFNQGRFLDKALASIFEQDIPVEVFVLDGGSSDNSTDVIRKWEARLAGWRSHEDGGQAASINEGIASGRAPYVCWLNSDDWLLPGALKSLLRALEDQPQASAVYGRAWNIVEKTGKRTPVWVEPFSERRLALRCIVSQPGTLIRRSAWQAVDGVDEKLHMVMDYDLWWKLFKRVGPLHFIDEYVAVNREHELTKTRRLRWRHYSEAINVVRKYHGRVPLKWWIAQPYAVWYKSIRG</sequence>
<protein>
    <submittedName>
        <fullName evidence="2">Glycosyltransferase</fullName>
    </submittedName>
</protein>
<evidence type="ECO:0000313" key="3">
    <source>
        <dbReference type="Proteomes" id="UP000662259"/>
    </source>
</evidence>
<reference evidence="2" key="1">
    <citation type="submission" date="2019-10" db="EMBL/GenBank/DDBJ databases">
        <title>Rhizobium leguminosarum symbiovar viciae collection.</title>
        <authorList>
            <person name="Boivin S."/>
            <person name="Lepetit M."/>
        </authorList>
    </citation>
    <scope>NUCLEOTIDE SEQUENCE</scope>
    <source>
        <strain evidence="2">L143</strain>
    </source>
</reference>
<keyword evidence="2" id="KW-0808">Transferase</keyword>
<dbReference type="EMBL" id="WIEZ01000031">
    <property type="protein sequence ID" value="NKM50052.1"/>
    <property type="molecule type" value="Genomic_DNA"/>
</dbReference>
<feature type="domain" description="Glycosyltransferase 2-like" evidence="1">
    <location>
        <begin position="7"/>
        <end position="130"/>
    </location>
</feature>
<gene>
    <name evidence="2" type="ORF">GFL91_35090</name>
</gene>
<evidence type="ECO:0000259" key="1">
    <source>
        <dbReference type="Pfam" id="PF00535"/>
    </source>
</evidence>
<dbReference type="InterPro" id="IPR050834">
    <property type="entry name" value="Glycosyltransf_2"/>
</dbReference>
<dbReference type="RefSeq" id="WP_168277450.1">
    <property type="nucleotide sequence ID" value="NZ_WIEZ01000031.1"/>
</dbReference>
<proteinExistence type="predicted"/>
<organism evidence="2 3">
    <name type="scientific">Rhizobium leguminosarum bv. viciae</name>
    <dbReference type="NCBI Taxonomy" id="387"/>
    <lineage>
        <taxon>Bacteria</taxon>
        <taxon>Pseudomonadati</taxon>
        <taxon>Pseudomonadota</taxon>
        <taxon>Alphaproteobacteria</taxon>
        <taxon>Hyphomicrobiales</taxon>
        <taxon>Rhizobiaceae</taxon>
        <taxon>Rhizobium/Agrobacterium group</taxon>
        <taxon>Rhizobium</taxon>
    </lineage>
</organism>
<name>A0A8I2KJG2_RHILV</name>
<dbReference type="Pfam" id="PF00535">
    <property type="entry name" value="Glycos_transf_2"/>
    <property type="match status" value="1"/>
</dbReference>
<dbReference type="PANTHER" id="PTHR43685:SF11">
    <property type="entry name" value="GLYCOSYLTRANSFERASE TAGX-RELATED"/>
    <property type="match status" value="1"/>
</dbReference>
<evidence type="ECO:0000313" key="2">
    <source>
        <dbReference type="EMBL" id="NKM50052.1"/>
    </source>
</evidence>
<comment type="caution">
    <text evidence="2">The sequence shown here is derived from an EMBL/GenBank/DDBJ whole genome shotgun (WGS) entry which is preliminary data.</text>
</comment>
<dbReference type="Gene3D" id="3.90.550.10">
    <property type="entry name" value="Spore Coat Polysaccharide Biosynthesis Protein SpsA, Chain A"/>
    <property type="match status" value="1"/>
</dbReference>
<dbReference type="AlphaFoldDB" id="A0A8I2KJG2"/>
<dbReference type="InterPro" id="IPR001173">
    <property type="entry name" value="Glyco_trans_2-like"/>
</dbReference>
<accession>A0A8I2KJG2</accession>
<dbReference type="CDD" id="cd06433">
    <property type="entry name" value="GT_2_WfgS_like"/>
    <property type="match status" value="1"/>
</dbReference>
<dbReference type="SUPFAM" id="SSF53448">
    <property type="entry name" value="Nucleotide-diphospho-sugar transferases"/>
    <property type="match status" value="1"/>
</dbReference>
<dbReference type="GO" id="GO:0016740">
    <property type="term" value="F:transferase activity"/>
    <property type="evidence" value="ECO:0007669"/>
    <property type="project" value="UniProtKB-KW"/>
</dbReference>
<dbReference type="Proteomes" id="UP000662259">
    <property type="component" value="Unassembled WGS sequence"/>
</dbReference>
<dbReference type="PANTHER" id="PTHR43685">
    <property type="entry name" value="GLYCOSYLTRANSFERASE"/>
    <property type="match status" value="1"/>
</dbReference>